<dbReference type="InterPro" id="IPR039018">
    <property type="entry name" value="VapC20-like"/>
</dbReference>
<dbReference type="GO" id="GO:0016075">
    <property type="term" value="P:rRNA catabolic process"/>
    <property type="evidence" value="ECO:0007669"/>
    <property type="project" value="TreeGrafter"/>
</dbReference>
<dbReference type="EMBL" id="BJCF01000018">
    <property type="protein sequence ID" value="GCL42245.1"/>
    <property type="molecule type" value="Genomic_DNA"/>
</dbReference>
<evidence type="ECO:0000313" key="3">
    <source>
        <dbReference type="Proteomes" id="UP000299367"/>
    </source>
</evidence>
<dbReference type="GO" id="GO:0004521">
    <property type="term" value="F:RNA endonuclease activity"/>
    <property type="evidence" value="ECO:0007669"/>
    <property type="project" value="InterPro"/>
</dbReference>
<dbReference type="AlphaFoldDB" id="A0A480AAX7"/>
<dbReference type="Pfam" id="PF01850">
    <property type="entry name" value="PIN"/>
    <property type="match status" value="1"/>
</dbReference>
<accession>A0A480AAX7</accession>
<dbReference type="Proteomes" id="UP000299367">
    <property type="component" value="Unassembled WGS sequence"/>
</dbReference>
<dbReference type="RefSeq" id="WP_137907880.1">
    <property type="nucleotide sequence ID" value="NZ_BJCF01000018.1"/>
</dbReference>
<dbReference type="InterPro" id="IPR029060">
    <property type="entry name" value="PIN-like_dom_sf"/>
</dbReference>
<organism evidence="2 3">
    <name type="scientific">Dolichospermum planctonicum</name>
    <dbReference type="NCBI Taxonomy" id="136072"/>
    <lineage>
        <taxon>Bacteria</taxon>
        <taxon>Bacillati</taxon>
        <taxon>Cyanobacteriota</taxon>
        <taxon>Cyanophyceae</taxon>
        <taxon>Nostocales</taxon>
        <taxon>Aphanizomenonaceae</taxon>
        <taxon>Dolichospermum</taxon>
    </lineage>
</organism>
<sequence length="137" mass="16126">MIIVDTGFWLALIDQKDTYHERAKQALKKYNEPLITTWCVVTETCYLLLTRKGVQAQVTFLNSLEQELFTVFNLESHHTPRIIQLMEKYANLPMDLADASLVILAEHLGHGRIFSVDQRDFNTYRWKQTYPFENLLF</sequence>
<comment type="caution">
    <text evidence="2">The sequence shown here is derived from an EMBL/GenBank/DDBJ whole genome shotgun (WGS) entry which is preliminary data.</text>
</comment>
<reference evidence="3" key="1">
    <citation type="submission" date="2019-02" db="EMBL/GenBank/DDBJ databases">
        <title>Draft genome sequence of Dolichospermum planctonicum NIES-80.</title>
        <authorList>
            <person name="Yamaguchi H."/>
            <person name="Suzuki S."/>
            <person name="Kawachi M."/>
        </authorList>
    </citation>
    <scope>NUCLEOTIDE SEQUENCE [LARGE SCALE GENOMIC DNA]</scope>
    <source>
        <strain evidence="3">NIES-80</strain>
    </source>
</reference>
<feature type="domain" description="PIN" evidence="1">
    <location>
        <begin position="2"/>
        <end position="122"/>
    </location>
</feature>
<dbReference type="InterPro" id="IPR002716">
    <property type="entry name" value="PIN_dom"/>
</dbReference>
<name>A0A480AAX7_9CYAN</name>
<protein>
    <recommendedName>
        <fullName evidence="1">PIN domain-containing protein</fullName>
    </recommendedName>
</protein>
<dbReference type="SUPFAM" id="SSF88723">
    <property type="entry name" value="PIN domain-like"/>
    <property type="match status" value="1"/>
</dbReference>
<proteinExistence type="predicted"/>
<dbReference type="Gene3D" id="3.40.50.1010">
    <property type="entry name" value="5'-nuclease"/>
    <property type="match status" value="1"/>
</dbReference>
<dbReference type="PANTHER" id="PTHR42188">
    <property type="entry name" value="23S RRNA-SPECIFIC ENDONUCLEASE VAPC20"/>
    <property type="match status" value="1"/>
</dbReference>
<evidence type="ECO:0000259" key="1">
    <source>
        <dbReference type="Pfam" id="PF01850"/>
    </source>
</evidence>
<dbReference type="PANTHER" id="PTHR42188:SF1">
    <property type="entry name" value="23S RRNA-SPECIFIC ENDONUCLEASE VAPC20"/>
    <property type="match status" value="1"/>
</dbReference>
<evidence type="ECO:0000313" key="2">
    <source>
        <dbReference type="EMBL" id="GCL42245.1"/>
    </source>
</evidence>
<gene>
    <name evidence="2" type="ORF">NIES80_19480</name>
</gene>
<dbReference type="OrthoDB" id="425811at2"/>